<dbReference type="Proteomes" id="UP000001396">
    <property type="component" value="Unassembled WGS sequence"/>
</dbReference>
<dbReference type="RefSeq" id="XP_020435734.1">
    <property type="nucleotide sequence ID" value="XM_020573662.1"/>
</dbReference>
<evidence type="ECO:0000256" key="2">
    <source>
        <dbReference type="ARBA" id="ARBA00007375"/>
    </source>
</evidence>
<dbReference type="GO" id="GO:0016020">
    <property type="term" value="C:membrane"/>
    <property type="evidence" value="ECO:0007669"/>
    <property type="project" value="UniProtKB-SubCell"/>
</dbReference>
<dbReference type="OMA" id="WLGQFCI"/>
<reference evidence="7 8" key="1">
    <citation type="journal article" date="2011" name="Genome Res.">
        <title>Phylogeny-wide analysis of social amoeba genomes highlights ancient origins for complex intercellular communication.</title>
        <authorList>
            <person name="Heidel A.J."/>
            <person name="Lawal H.M."/>
            <person name="Felder M."/>
            <person name="Schilde C."/>
            <person name="Helps N.R."/>
            <person name="Tunggal B."/>
            <person name="Rivero F."/>
            <person name="John U."/>
            <person name="Schleicher M."/>
            <person name="Eichinger L."/>
            <person name="Platzer M."/>
            <person name="Noegel A.A."/>
            <person name="Schaap P."/>
            <person name="Gloeckner G."/>
        </authorList>
    </citation>
    <scope>NUCLEOTIDE SEQUENCE [LARGE SCALE GENOMIC DNA]</scope>
    <source>
        <strain evidence="8">ATCC 26659 / Pp 5 / PN500</strain>
    </source>
</reference>
<feature type="transmembrane region" description="Helical" evidence="6">
    <location>
        <begin position="28"/>
        <end position="46"/>
    </location>
</feature>
<feature type="transmembrane region" description="Helical" evidence="6">
    <location>
        <begin position="123"/>
        <end position="140"/>
    </location>
</feature>
<dbReference type="InParanoid" id="D3B2R9"/>
<dbReference type="AlphaFoldDB" id="D3B2R9"/>
<feature type="transmembrane region" description="Helical" evidence="6">
    <location>
        <begin position="58"/>
        <end position="76"/>
    </location>
</feature>
<keyword evidence="4 6" id="KW-1133">Transmembrane helix</keyword>
<keyword evidence="8" id="KW-1185">Reference proteome</keyword>
<feature type="transmembrane region" description="Helical" evidence="6">
    <location>
        <begin position="96"/>
        <end position="116"/>
    </location>
</feature>
<feature type="transmembrane region" description="Helical" evidence="6">
    <location>
        <begin position="184"/>
        <end position="204"/>
    </location>
</feature>
<feature type="transmembrane region" description="Helical" evidence="6">
    <location>
        <begin position="272"/>
        <end position="293"/>
    </location>
</feature>
<keyword evidence="3 6" id="KW-0812">Transmembrane</keyword>
<feature type="transmembrane region" description="Helical" evidence="6">
    <location>
        <begin position="152"/>
        <end position="177"/>
    </location>
</feature>
<comment type="caution">
    <text evidence="7">The sequence shown here is derived from an EMBL/GenBank/DDBJ whole genome shotgun (WGS) entry which is preliminary data.</text>
</comment>
<organism evidence="7 8">
    <name type="scientific">Heterostelium pallidum (strain ATCC 26659 / Pp 5 / PN500)</name>
    <name type="common">Cellular slime mold</name>
    <name type="synonym">Polysphondylium pallidum</name>
    <dbReference type="NCBI Taxonomy" id="670386"/>
    <lineage>
        <taxon>Eukaryota</taxon>
        <taxon>Amoebozoa</taxon>
        <taxon>Evosea</taxon>
        <taxon>Eumycetozoa</taxon>
        <taxon>Dictyostelia</taxon>
        <taxon>Acytosteliales</taxon>
        <taxon>Acytosteliaceae</taxon>
        <taxon>Heterostelium</taxon>
    </lineage>
</organism>
<evidence type="ECO:0000256" key="6">
    <source>
        <dbReference type="SAM" id="Phobius"/>
    </source>
</evidence>
<dbReference type="InterPro" id="IPR012506">
    <property type="entry name" value="TMEM86B-like"/>
</dbReference>
<evidence type="ECO:0000313" key="7">
    <source>
        <dbReference type="EMBL" id="EFA83617.1"/>
    </source>
</evidence>
<evidence type="ECO:0000256" key="4">
    <source>
        <dbReference type="ARBA" id="ARBA00022989"/>
    </source>
</evidence>
<protein>
    <submittedName>
        <fullName evidence="7">Transmembrane protein</fullName>
    </submittedName>
</protein>
<dbReference type="GeneID" id="31358206"/>
<accession>D3B2R9</accession>
<gene>
    <name evidence="7" type="ORF">PPL_02683</name>
</gene>
<dbReference type="FunCoup" id="D3B2R9">
    <property type="interactions" value="4"/>
</dbReference>
<feature type="transmembrane region" description="Helical" evidence="6">
    <location>
        <begin position="224"/>
        <end position="247"/>
    </location>
</feature>
<proteinExistence type="inferred from homology"/>
<dbReference type="Pfam" id="PF07947">
    <property type="entry name" value="YhhN"/>
    <property type="match status" value="1"/>
</dbReference>
<dbReference type="GO" id="GO:0016787">
    <property type="term" value="F:hydrolase activity"/>
    <property type="evidence" value="ECO:0007669"/>
    <property type="project" value="TreeGrafter"/>
</dbReference>
<comment type="similarity">
    <text evidence="2">Belongs to the TMEM86 family.</text>
</comment>
<dbReference type="EMBL" id="ADBJ01000010">
    <property type="protein sequence ID" value="EFA83617.1"/>
    <property type="molecule type" value="Genomic_DNA"/>
</dbReference>
<dbReference type="PANTHER" id="PTHR31885:SF6">
    <property type="entry name" value="GH04784P"/>
    <property type="match status" value="1"/>
</dbReference>
<evidence type="ECO:0000313" key="8">
    <source>
        <dbReference type="Proteomes" id="UP000001396"/>
    </source>
</evidence>
<keyword evidence="5 6" id="KW-0472">Membrane</keyword>
<evidence type="ECO:0000256" key="1">
    <source>
        <dbReference type="ARBA" id="ARBA00004141"/>
    </source>
</evidence>
<dbReference type="PANTHER" id="PTHR31885">
    <property type="entry name" value="GH04784P"/>
    <property type="match status" value="1"/>
</dbReference>
<comment type="subcellular location">
    <subcellularLocation>
        <location evidence="1">Membrane</location>
        <topology evidence="1">Multi-pass membrane protein</topology>
    </subcellularLocation>
</comment>
<evidence type="ECO:0000256" key="5">
    <source>
        <dbReference type="ARBA" id="ARBA00023136"/>
    </source>
</evidence>
<name>D3B2R9_HETP5</name>
<evidence type="ECO:0000256" key="3">
    <source>
        <dbReference type="ARBA" id="ARBA00022692"/>
    </source>
</evidence>
<sequence>METIQQSTQPIVNVQTFDNIDAVNHKDLWWKLLYTLFTATALAYLYARRKDNRMLHLVKPLPVLILGYVVLLWCSVHHVGMSSLFHLIVPHKPSDYAVYISIGLFLSAIGDLLLIFDKYFVHGIIFFLTAHLSFILAFTAESDSLTQFFTPLVVVILVGFNIFFVYLFITKVVPLFVHTTPTSIVIALFFYMAVIITMCYTASLKALTKVAQLWELSSSVSHTLTIYSCCGAIGAVLFFISDLMILIREMNALKKNKVSTFRRFLGNGDVGMITYWLGQFCIALSVTSIFNVLKELS</sequence>